<sequence>MMQKQKIDAYYLKLIGVTLMMTATCVADGNNKRGLTFAEDNVREIILEQFQLLSSGHLAEVIEWDNAIKHASELPIERFQTLKATEYKVVETKGSLPDFNAESIGVKPESIPDEASCCTSYYAFNDALILQNRNKYSLVTRAGPLV</sequence>
<protein>
    <submittedName>
        <fullName evidence="1">Uncharacterized protein</fullName>
    </submittedName>
</protein>
<proteinExistence type="predicted"/>
<dbReference type="EMBL" id="JAENRR010000005">
    <property type="protein sequence ID" value="MBK3516317.1"/>
    <property type="molecule type" value="Genomic_DNA"/>
</dbReference>
<organism evidence="1 2">
    <name type="scientific">Carboxylicivirga marina</name>
    <dbReference type="NCBI Taxonomy" id="2800988"/>
    <lineage>
        <taxon>Bacteria</taxon>
        <taxon>Pseudomonadati</taxon>
        <taxon>Bacteroidota</taxon>
        <taxon>Bacteroidia</taxon>
        <taxon>Marinilabiliales</taxon>
        <taxon>Marinilabiliaceae</taxon>
        <taxon>Carboxylicivirga</taxon>
    </lineage>
</organism>
<dbReference type="Proteomes" id="UP000605676">
    <property type="component" value="Unassembled WGS sequence"/>
</dbReference>
<gene>
    <name evidence="1" type="ORF">JIV24_03120</name>
</gene>
<name>A0ABS1HF78_9BACT</name>
<evidence type="ECO:0000313" key="1">
    <source>
        <dbReference type="EMBL" id="MBK3516317.1"/>
    </source>
</evidence>
<reference evidence="1 2" key="1">
    <citation type="submission" date="2021-01" db="EMBL/GenBank/DDBJ databases">
        <title>Carboxyliciviraga sp.nov., isolated from coastal sediments.</title>
        <authorList>
            <person name="Lu D."/>
            <person name="Zhang T."/>
        </authorList>
    </citation>
    <scope>NUCLEOTIDE SEQUENCE [LARGE SCALE GENOMIC DNA]</scope>
    <source>
        <strain evidence="1 2">N1Y132</strain>
    </source>
</reference>
<evidence type="ECO:0000313" key="2">
    <source>
        <dbReference type="Proteomes" id="UP000605676"/>
    </source>
</evidence>
<accession>A0ABS1HF78</accession>
<comment type="caution">
    <text evidence="1">The sequence shown here is derived from an EMBL/GenBank/DDBJ whole genome shotgun (WGS) entry which is preliminary data.</text>
</comment>
<dbReference type="RefSeq" id="WP_200463548.1">
    <property type="nucleotide sequence ID" value="NZ_JAENRR010000005.1"/>
</dbReference>
<keyword evidence="2" id="KW-1185">Reference proteome</keyword>